<dbReference type="PANTHER" id="PTHR43557:SF2">
    <property type="entry name" value="RIESKE DOMAIN-CONTAINING PROTEIN-RELATED"/>
    <property type="match status" value="1"/>
</dbReference>
<accession>A0A516GAD5</accession>
<reference evidence="7 8" key="1">
    <citation type="submission" date="2019-07" db="EMBL/GenBank/DDBJ databases">
        <title>complete genome sequencing of Ornithinimicrobium sp. H23M54.</title>
        <authorList>
            <person name="Bae J.-W."/>
            <person name="Lee S.-Y."/>
        </authorList>
    </citation>
    <scope>NUCLEOTIDE SEQUENCE [LARGE SCALE GENOMIC DNA]</scope>
    <source>
        <strain evidence="7 8">H23M54</strain>
    </source>
</reference>
<evidence type="ECO:0008006" key="9">
    <source>
        <dbReference type="Google" id="ProtNLM"/>
    </source>
</evidence>
<feature type="domain" description="FAD/NAD(P)-binding" evidence="5">
    <location>
        <begin position="17"/>
        <end position="314"/>
    </location>
</feature>
<dbReference type="PRINTS" id="PR00411">
    <property type="entry name" value="PNDRDTASEI"/>
</dbReference>
<dbReference type="AlphaFoldDB" id="A0A516GAD5"/>
<dbReference type="GO" id="GO:0005737">
    <property type="term" value="C:cytoplasm"/>
    <property type="evidence" value="ECO:0007669"/>
    <property type="project" value="TreeGrafter"/>
</dbReference>
<dbReference type="SUPFAM" id="SSF55424">
    <property type="entry name" value="FAD/NAD-linked reductases, dimerisation (C-terminal) domain"/>
    <property type="match status" value="1"/>
</dbReference>
<evidence type="ECO:0000256" key="4">
    <source>
        <dbReference type="ARBA" id="ARBA00023002"/>
    </source>
</evidence>
<evidence type="ECO:0000313" key="8">
    <source>
        <dbReference type="Proteomes" id="UP000315395"/>
    </source>
</evidence>
<dbReference type="InterPro" id="IPR028202">
    <property type="entry name" value="Reductase_C"/>
</dbReference>
<evidence type="ECO:0000259" key="5">
    <source>
        <dbReference type="Pfam" id="PF07992"/>
    </source>
</evidence>
<evidence type="ECO:0000256" key="1">
    <source>
        <dbReference type="ARBA" id="ARBA00001974"/>
    </source>
</evidence>
<organism evidence="7 8">
    <name type="scientific">Ornithinimicrobium ciconiae</name>
    <dbReference type="NCBI Taxonomy" id="2594265"/>
    <lineage>
        <taxon>Bacteria</taxon>
        <taxon>Bacillati</taxon>
        <taxon>Actinomycetota</taxon>
        <taxon>Actinomycetes</taxon>
        <taxon>Micrococcales</taxon>
        <taxon>Ornithinimicrobiaceae</taxon>
        <taxon>Ornithinimicrobium</taxon>
    </lineage>
</organism>
<dbReference type="GO" id="GO:0016651">
    <property type="term" value="F:oxidoreductase activity, acting on NAD(P)H"/>
    <property type="evidence" value="ECO:0007669"/>
    <property type="project" value="TreeGrafter"/>
</dbReference>
<keyword evidence="3" id="KW-0274">FAD</keyword>
<keyword evidence="4" id="KW-0560">Oxidoreductase</keyword>
<keyword evidence="2" id="KW-0285">Flavoprotein</keyword>
<evidence type="ECO:0000259" key="6">
    <source>
        <dbReference type="Pfam" id="PF14759"/>
    </source>
</evidence>
<dbReference type="InterPro" id="IPR023753">
    <property type="entry name" value="FAD/NAD-binding_dom"/>
</dbReference>
<dbReference type="Gene3D" id="3.50.50.60">
    <property type="entry name" value="FAD/NAD(P)-binding domain"/>
    <property type="match status" value="2"/>
</dbReference>
<dbReference type="InterPro" id="IPR036188">
    <property type="entry name" value="FAD/NAD-bd_sf"/>
</dbReference>
<dbReference type="Pfam" id="PF14759">
    <property type="entry name" value="Reductase_C"/>
    <property type="match status" value="1"/>
</dbReference>
<dbReference type="Proteomes" id="UP000315395">
    <property type="component" value="Chromosome"/>
</dbReference>
<gene>
    <name evidence="7" type="ORF">FNH13_09105</name>
</gene>
<keyword evidence="8" id="KW-1185">Reference proteome</keyword>
<feature type="domain" description="Reductase C-terminal" evidence="6">
    <location>
        <begin position="333"/>
        <end position="413"/>
    </location>
</feature>
<dbReference type="OrthoDB" id="1145at2"/>
<comment type="cofactor">
    <cofactor evidence="1">
        <name>FAD</name>
        <dbReference type="ChEBI" id="CHEBI:57692"/>
    </cofactor>
</comment>
<dbReference type="SUPFAM" id="SSF51905">
    <property type="entry name" value="FAD/NAD(P)-binding domain"/>
    <property type="match status" value="2"/>
</dbReference>
<sequence length="414" mass="43457">MSTTEQATPAPEAQPGVVVIGAGLAGATVVEALRAREYAGPVTLVGDEQERPYQRPPLSKGYLQGDEDLEEAYVHPADWYAEHDVSTHFGDAAVAIDRTGHEVELASGERLGYSSLVLATGAEPRRIPLPGADLAGVLTLRRISDSDALREAIGHHARIVIVGGGWIGLEVAAAARAGECEVTVLERAELPLLPVLGATVAQHFAQLHRDHGVDLRTGVGVSELTGSDGKVTGVVVDGETLPADLVLLGVGAVPNTGLAQAAGLTVESGVLVDEHLRSVDDPDVLAVGDVAQARHTVLGAPLRVEHWDNAIRQGKLAAATITGGSETYDWAPYFYTDQFDLGMEYVGHGSAEDDVVIRGDLGSGEFIAFWLHAGAVSAAMNVNIWDVNDDLRALIGRQIAPEQLADSGIALTDL</sequence>
<dbReference type="RefSeq" id="WP_143783157.1">
    <property type="nucleotide sequence ID" value="NZ_CP041616.1"/>
</dbReference>
<dbReference type="Gene3D" id="3.30.390.30">
    <property type="match status" value="1"/>
</dbReference>
<dbReference type="InterPro" id="IPR016156">
    <property type="entry name" value="FAD/NAD-linked_Rdtase_dimer_sf"/>
</dbReference>
<dbReference type="PANTHER" id="PTHR43557">
    <property type="entry name" value="APOPTOSIS-INDUCING FACTOR 1"/>
    <property type="match status" value="1"/>
</dbReference>
<dbReference type="EMBL" id="CP041616">
    <property type="protein sequence ID" value="QDO88479.1"/>
    <property type="molecule type" value="Genomic_DNA"/>
</dbReference>
<protein>
    <recommendedName>
        <fullName evidence="9">NAD(P)/FAD-dependent oxidoreductase</fullName>
    </recommendedName>
</protein>
<proteinExistence type="predicted"/>
<dbReference type="InterPro" id="IPR050446">
    <property type="entry name" value="FAD-oxidoreductase/Apoptosis"/>
</dbReference>
<dbReference type="Pfam" id="PF07992">
    <property type="entry name" value="Pyr_redox_2"/>
    <property type="match status" value="1"/>
</dbReference>
<name>A0A516GAD5_9MICO</name>
<dbReference type="PRINTS" id="PR00368">
    <property type="entry name" value="FADPNR"/>
</dbReference>
<evidence type="ECO:0000313" key="7">
    <source>
        <dbReference type="EMBL" id="QDO88479.1"/>
    </source>
</evidence>
<evidence type="ECO:0000256" key="2">
    <source>
        <dbReference type="ARBA" id="ARBA00022630"/>
    </source>
</evidence>
<dbReference type="KEGG" id="orz:FNH13_09105"/>
<evidence type="ECO:0000256" key="3">
    <source>
        <dbReference type="ARBA" id="ARBA00022827"/>
    </source>
</evidence>